<gene>
    <name evidence="4" type="ORF">QJ522_07880</name>
</gene>
<dbReference type="SUPFAM" id="SSF56784">
    <property type="entry name" value="HAD-like"/>
    <property type="match status" value="1"/>
</dbReference>
<protein>
    <submittedName>
        <fullName evidence="4">HAD family hydrolase</fullName>
        <ecNumber evidence="4">3.1.3.-</ecNumber>
    </submittedName>
</protein>
<keyword evidence="5" id="KW-1185">Reference proteome</keyword>
<dbReference type="PANTHER" id="PTHR46470">
    <property type="entry name" value="N-ACYLNEURAMINATE-9-PHOSPHATASE"/>
    <property type="match status" value="1"/>
</dbReference>
<keyword evidence="2 4" id="KW-0378">Hydrolase</keyword>
<keyword evidence="3" id="KW-0460">Magnesium</keyword>
<dbReference type="InterPro" id="IPR006439">
    <property type="entry name" value="HAD-SF_hydro_IA"/>
</dbReference>
<reference evidence="4" key="1">
    <citation type="submission" date="2023-05" db="EMBL/GenBank/DDBJ databases">
        <title>Anaerotaeda fermentans gen. nov., sp. nov., a novel anaerobic planctomycete of the new family within the order Sedimentisphaerales isolated from Taman Peninsula, Russia.</title>
        <authorList>
            <person name="Khomyakova M.A."/>
            <person name="Merkel A.Y."/>
            <person name="Slobodkin A.I."/>
        </authorList>
    </citation>
    <scope>NUCLEOTIDE SEQUENCE</scope>
    <source>
        <strain evidence="4">M17dextr</strain>
    </source>
</reference>
<dbReference type="AlphaFoldDB" id="A0AAW6TX16"/>
<dbReference type="GO" id="GO:0016787">
    <property type="term" value="F:hydrolase activity"/>
    <property type="evidence" value="ECO:0007669"/>
    <property type="project" value="UniProtKB-KW"/>
</dbReference>
<dbReference type="GO" id="GO:0044281">
    <property type="term" value="P:small molecule metabolic process"/>
    <property type="evidence" value="ECO:0007669"/>
    <property type="project" value="UniProtKB-ARBA"/>
</dbReference>
<dbReference type="EMBL" id="JASCXX010000007">
    <property type="protein sequence ID" value="MDI6448962.1"/>
    <property type="molecule type" value="Genomic_DNA"/>
</dbReference>
<proteinExistence type="predicted"/>
<evidence type="ECO:0000313" key="4">
    <source>
        <dbReference type="EMBL" id="MDI6448962.1"/>
    </source>
</evidence>
<name>A0AAW6TX16_9BACT</name>
<dbReference type="Pfam" id="PF00702">
    <property type="entry name" value="Hydrolase"/>
    <property type="match status" value="1"/>
</dbReference>
<dbReference type="Proteomes" id="UP001431776">
    <property type="component" value="Unassembled WGS sequence"/>
</dbReference>
<comment type="cofactor">
    <cofactor evidence="1">
        <name>Mg(2+)</name>
        <dbReference type="ChEBI" id="CHEBI:18420"/>
    </cofactor>
</comment>
<dbReference type="InterPro" id="IPR051400">
    <property type="entry name" value="HAD-like_hydrolase"/>
</dbReference>
<dbReference type="InterPro" id="IPR023214">
    <property type="entry name" value="HAD_sf"/>
</dbReference>
<dbReference type="Gene3D" id="3.40.50.1000">
    <property type="entry name" value="HAD superfamily/HAD-like"/>
    <property type="match status" value="1"/>
</dbReference>
<dbReference type="SFLD" id="SFLDS00003">
    <property type="entry name" value="Haloacid_Dehalogenase"/>
    <property type="match status" value="1"/>
</dbReference>
<dbReference type="InterPro" id="IPR036412">
    <property type="entry name" value="HAD-like_sf"/>
</dbReference>
<accession>A0AAW6TX16</accession>
<evidence type="ECO:0000256" key="3">
    <source>
        <dbReference type="ARBA" id="ARBA00022842"/>
    </source>
</evidence>
<dbReference type="NCBIfam" id="TIGR01549">
    <property type="entry name" value="HAD-SF-IA-v1"/>
    <property type="match status" value="1"/>
</dbReference>
<organism evidence="4 5">
    <name type="scientific">Anaerobaca lacustris</name>
    <dbReference type="NCBI Taxonomy" id="3044600"/>
    <lineage>
        <taxon>Bacteria</taxon>
        <taxon>Pseudomonadati</taxon>
        <taxon>Planctomycetota</taxon>
        <taxon>Phycisphaerae</taxon>
        <taxon>Sedimentisphaerales</taxon>
        <taxon>Anaerobacaceae</taxon>
        <taxon>Anaerobaca</taxon>
    </lineage>
</organism>
<dbReference type="EC" id="3.1.3.-" evidence="4"/>
<sequence>MDEIRAVLFDLGETLLTFGKVGTTKLILQGARSSYDFLRQEGQPIGSFAGYFLRYLVRLRLRYFLAEFRGKDFDSLALLQQVGRREGIDFSREQWEEVIWRWYEPLSRLAEIEPDLHETLANLTESGVRLGIVSNTFVNRASLDRQLAGLGLLDFFPMRLYSYELMLRKPDARLFRIAAERIGEAPERILFVGDRIDLDVRPALDCGMAAALKDAYTNRGKATPAGAHRIENVAELPALIERINSSATQPAST</sequence>
<evidence type="ECO:0000256" key="2">
    <source>
        <dbReference type="ARBA" id="ARBA00022801"/>
    </source>
</evidence>
<evidence type="ECO:0000256" key="1">
    <source>
        <dbReference type="ARBA" id="ARBA00001946"/>
    </source>
</evidence>
<evidence type="ECO:0000313" key="5">
    <source>
        <dbReference type="Proteomes" id="UP001431776"/>
    </source>
</evidence>
<dbReference type="RefSeq" id="WP_349244371.1">
    <property type="nucleotide sequence ID" value="NZ_JASCXX010000007.1"/>
</dbReference>
<dbReference type="SFLD" id="SFLDG01129">
    <property type="entry name" value="C1.5:_HAD__Beta-PGM__Phosphata"/>
    <property type="match status" value="1"/>
</dbReference>
<comment type="caution">
    <text evidence="4">The sequence shown here is derived from an EMBL/GenBank/DDBJ whole genome shotgun (WGS) entry which is preliminary data.</text>
</comment>